<name>A0A8W8NX93_MAGGI</name>
<evidence type="ECO:0000313" key="3">
    <source>
        <dbReference type="Proteomes" id="UP000005408"/>
    </source>
</evidence>
<dbReference type="AlphaFoldDB" id="A0A8W8NX93"/>
<proteinExistence type="predicted"/>
<keyword evidence="1" id="KW-0732">Signal</keyword>
<evidence type="ECO:0000313" key="2">
    <source>
        <dbReference type="EnsemblMetazoa" id="G9013.1:cds"/>
    </source>
</evidence>
<protein>
    <submittedName>
        <fullName evidence="2">Uncharacterized protein</fullName>
    </submittedName>
</protein>
<feature type="signal peptide" evidence="1">
    <location>
        <begin position="1"/>
        <end position="21"/>
    </location>
</feature>
<evidence type="ECO:0000256" key="1">
    <source>
        <dbReference type="SAM" id="SignalP"/>
    </source>
</evidence>
<keyword evidence="3" id="KW-1185">Reference proteome</keyword>
<dbReference type="EnsemblMetazoa" id="G9013.1">
    <property type="protein sequence ID" value="G9013.1:cds"/>
    <property type="gene ID" value="G9013"/>
</dbReference>
<organism evidence="2 3">
    <name type="scientific">Magallana gigas</name>
    <name type="common">Pacific oyster</name>
    <name type="synonym">Crassostrea gigas</name>
    <dbReference type="NCBI Taxonomy" id="29159"/>
    <lineage>
        <taxon>Eukaryota</taxon>
        <taxon>Metazoa</taxon>
        <taxon>Spiralia</taxon>
        <taxon>Lophotrochozoa</taxon>
        <taxon>Mollusca</taxon>
        <taxon>Bivalvia</taxon>
        <taxon>Autobranchia</taxon>
        <taxon>Pteriomorphia</taxon>
        <taxon>Ostreida</taxon>
        <taxon>Ostreoidea</taxon>
        <taxon>Ostreidae</taxon>
        <taxon>Magallana</taxon>
    </lineage>
</organism>
<reference evidence="2" key="1">
    <citation type="submission" date="2022-08" db="UniProtKB">
        <authorList>
            <consortium name="EnsemblMetazoa"/>
        </authorList>
    </citation>
    <scope>IDENTIFICATION</scope>
    <source>
        <strain evidence="2">05x7-T-G4-1.051#20</strain>
    </source>
</reference>
<accession>A0A8W8NX93</accession>
<dbReference type="Proteomes" id="UP000005408">
    <property type="component" value="Unassembled WGS sequence"/>
</dbReference>
<sequence>MANCILFLLILATLVTQMSNGDKNKCHRAIQDFVKIVASCPKTKKEWDIAASKKNCEQLTSQALCGTSKEPYVYHCVINGFENETLEVCAPRKIIFGYCTEYNVAGGVIQGHKSAKCNSTFPKCGKSYNSTEAYKYPDCYELVYKKQALKTTTYPPEKRTTTSKPDQGESSVKDVMICAVIVICGLVVLFVRRCKRKRRKNLKDEEENHDLIENKQDGMFLAFLDPSIKCFYIKAKHFEHYHYVNNLAKDCELRLEKVIRDENRRKYGSDKEVMIKVIGNHTDDNLKLLSKVKEEKHMRGGMLELSWKAAPLLCFQNDLQLESALEILRRENACHKILIQSDVPFDKTPEADGSIISVGQSKRRIKEIITSCLEEQLDQVLQDWLGKLKHEDLNKQTSDIIAEIEAIRKQLILDTRHNTNGLDAPCIANKSIVPNDVKEYLFRRFDVNGFGIWGCSTIQIFLKKATDYEILKRELITLNQNFFEKYHLKIETGNMLLELPPHRAYKLNHQFRYLALTFCPEKKDCVLSTDRNATTALQTDKIGDDKGKR</sequence>
<feature type="chain" id="PRO_5036453848" evidence="1">
    <location>
        <begin position="22"/>
        <end position="549"/>
    </location>
</feature>